<dbReference type="PROSITE" id="PS51819">
    <property type="entry name" value="VOC"/>
    <property type="match status" value="1"/>
</dbReference>
<dbReference type="Gene3D" id="3.10.180.10">
    <property type="entry name" value="2,3-Dihydroxybiphenyl 1,2-Dioxygenase, domain 1"/>
    <property type="match status" value="1"/>
</dbReference>
<feature type="domain" description="VOC" evidence="1">
    <location>
        <begin position="4"/>
        <end position="126"/>
    </location>
</feature>
<dbReference type="InterPro" id="IPR029068">
    <property type="entry name" value="Glyas_Bleomycin-R_OHBP_Dase"/>
</dbReference>
<dbReference type="SUPFAM" id="SSF54593">
    <property type="entry name" value="Glyoxalase/Bleomycin resistance protein/Dihydroxybiphenyl dioxygenase"/>
    <property type="match status" value="1"/>
</dbReference>
<keyword evidence="3" id="KW-1185">Reference proteome</keyword>
<protein>
    <submittedName>
        <fullName evidence="2">Glyoxalase</fullName>
    </submittedName>
</protein>
<dbReference type="EMBL" id="AZHW01001113">
    <property type="protein sequence ID" value="ETW94135.1"/>
    <property type="molecule type" value="Genomic_DNA"/>
</dbReference>
<reference evidence="2 3" key="1">
    <citation type="journal article" date="2014" name="Nature">
        <title>An environmental bacterial taxon with a large and distinct metabolic repertoire.</title>
        <authorList>
            <person name="Wilson M.C."/>
            <person name="Mori T."/>
            <person name="Ruckert C."/>
            <person name="Uria A.R."/>
            <person name="Helf M.J."/>
            <person name="Takada K."/>
            <person name="Gernert C."/>
            <person name="Steffens U.A."/>
            <person name="Heycke N."/>
            <person name="Schmitt S."/>
            <person name="Rinke C."/>
            <person name="Helfrich E.J."/>
            <person name="Brachmann A.O."/>
            <person name="Gurgui C."/>
            <person name="Wakimoto T."/>
            <person name="Kracht M."/>
            <person name="Crusemann M."/>
            <person name="Hentschel U."/>
            <person name="Abe I."/>
            <person name="Matsunaga S."/>
            <person name="Kalinowski J."/>
            <person name="Takeyama H."/>
            <person name="Piel J."/>
        </authorList>
    </citation>
    <scope>NUCLEOTIDE SEQUENCE [LARGE SCALE GENOMIC DNA]</scope>
    <source>
        <strain evidence="3">TSY1</strain>
    </source>
</reference>
<proteinExistence type="predicted"/>
<dbReference type="Pfam" id="PF00903">
    <property type="entry name" value="Glyoxalase"/>
    <property type="match status" value="1"/>
</dbReference>
<dbReference type="InterPro" id="IPR037523">
    <property type="entry name" value="VOC_core"/>
</dbReference>
<sequence>MEPRISVITLGVSDLQHAIRFYRDGLGLPMRDDKPPAVYFELQGTWLALFPRDDLARYAHVSADGSGFTGVTLSCNVPSRQDVDLTMAQAQAAGGTLIDEPTDLSWGGYAGWFADPDGHLWEIIWNPRPFIP</sequence>
<accession>W4L8U9</accession>
<gene>
    <name evidence="2" type="ORF">ETSY1_36205</name>
</gene>
<evidence type="ECO:0000313" key="2">
    <source>
        <dbReference type="EMBL" id="ETW94135.1"/>
    </source>
</evidence>
<comment type="caution">
    <text evidence="2">The sequence shown here is derived from an EMBL/GenBank/DDBJ whole genome shotgun (WGS) entry which is preliminary data.</text>
</comment>
<dbReference type="InterPro" id="IPR004360">
    <property type="entry name" value="Glyas_Fos-R_dOase_dom"/>
</dbReference>
<evidence type="ECO:0000259" key="1">
    <source>
        <dbReference type="PROSITE" id="PS51819"/>
    </source>
</evidence>
<dbReference type="AlphaFoldDB" id="W4L8U9"/>
<dbReference type="Proteomes" id="UP000019141">
    <property type="component" value="Unassembled WGS sequence"/>
</dbReference>
<dbReference type="CDD" id="cd07251">
    <property type="entry name" value="VOC_like"/>
    <property type="match status" value="1"/>
</dbReference>
<dbReference type="HOGENOM" id="CLU_046006_18_0_7"/>
<dbReference type="PANTHER" id="PTHR36503">
    <property type="entry name" value="BLR2520 PROTEIN"/>
    <property type="match status" value="1"/>
</dbReference>
<dbReference type="PANTHER" id="PTHR36503:SF1">
    <property type="entry name" value="BLR2520 PROTEIN"/>
    <property type="match status" value="1"/>
</dbReference>
<organism evidence="2 3">
    <name type="scientific">Entotheonella factor</name>
    <dbReference type="NCBI Taxonomy" id="1429438"/>
    <lineage>
        <taxon>Bacteria</taxon>
        <taxon>Pseudomonadati</taxon>
        <taxon>Nitrospinota/Tectimicrobiota group</taxon>
        <taxon>Candidatus Tectimicrobiota</taxon>
        <taxon>Candidatus Entotheonellia</taxon>
        <taxon>Candidatus Entotheonellales</taxon>
        <taxon>Candidatus Entotheonellaceae</taxon>
        <taxon>Candidatus Entotheonella</taxon>
    </lineage>
</organism>
<evidence type="ECO:0000313" key="3">
    <source>
        <dbReference type="Proteomes" id="UP000019141"/>
    </source>
</evidence>
<name>W4L8U9_ENTF1</name>